<keyword evidence="6" id="KW-1185">Reference proteome</keyword>
<dbReference type="Proteomes" id="UP000070263">
    <property type="component" value="Unassembled WGS sequence"/>
</dbReference>
<evidence type="ECO:0000256" key="1">
    <source>
        <dbReference type="ARBA" id="ARBA00023015"/>
    </source>
</evidence>
<dbReference type="Gene3D" id="1.10.10.10">
    <property type="entry name" value="Winged helix-like DNA-binding domain superfamily/Winged helix DNA-binding domain"/>
    <property type="match status" value="1"/>
</dbReference>
<keyword evidence="1" id="KW-0805">Transcription regulation</keyword>
<evidence type="ECO:0000256" key="3">
    <source>
        <dbReference type="ARBA" id="ARBA00023163"/>
    </source>
</evidence>
<organism evidence="5 6">
    <name type="scientific">candidate division MSBL1 archaeon SCGC-AAA382A20</name>
    <dbReference type="NCBI Taxonomy" id="1698280"/>
    <lineage>
        <taxon>Archaea</taxon>
        <taxon>Methanobacteriati</taxon>
        <taxon>Methanobacteriota</taxon>
        <taxon>candidate division MSBL1</taxon>
    </lineage>
</organism>
<dbReference type="InterPro" id="IPR036388">
    <property type="entry name" value="WH-like_DNA-bd_sf"/>
</dbReference>
<dbReference type="GO" id="GO:0043565">
    <property type="term" value="F:sequence-specific DNA binding"/>
    <property type="evidence" value="ECO:0007669"/>
    <property type="project" value="InterPro"/>
</dbReference>
<evidence type="ECO:0000256" key="2">
    <source>
        <dbReference type="ARBA" id="ARBA00023125"/>
    </source>
</evidence>
<gene>
    <name evidence="5" type="ORF">AKJ51_00450</name>
</gene>
<feature type="domain" description="HTH asnC-type" evidence="4">
    <location>
        <begin position="4"/>
        <end position="51"/>
    </location>
</feature>
<accession>A0A133VMI0</accession>
<name>A0A133VMI0_9EURY</name>
<dbReference type="AlphaFoldDB" id="A0A133VMI0"/>
<comment type="caution">
    <text evidence="5">The sequence shown here is derived from an EMBL/GenBank/DDBJ whole genome shotgun (WGS) entry which is preliminary data.</text>
</comment>
<evidence type="ECO:0000313" key="5">
    <source>
        <dbReference type="EMBL" id="KXB07652.1"/>
    </source>
</evidence>
<evidence type="ECO:0000259" key="4">
    <source>
        <dbReference type="PROSITE" id="PS50956"/>
    </source>
</evidence>
<dbReference type="PRINTS" id="PR00033">
    <property type="entry name" value="HTHASNC"/>
</dbReference>
<dbReference type="InterPro" id="IPR036390">
    <property type="entry name" value="WH_DNA-bd_sf"/>
</dbReference>
<dbReference type="InterPro" id="IPR019885">
    <property type="entry name" value="Tscrpt_reg_HTH_AsnC-type_CS"/>
</dbReference>
<dbReference type="InterPro" id="IPR011991">
    <property type="entry name" value="ArsR-like_HTH"/>
</dbReference>
<reference evidence="5 6" key="1">
    <citation type="journal article" date="2016" name="Sci. Rep.">
        <title>Metabolic traits of an uncultured archaeal lineage -MSBL1- from brine pools of the Red Sea.</title>
        <authorList>
            <person name="Mwirichia R."/>
            <person name="Alam I."/>
            <person name="Rashid M."/>
            <person name="Vinu M."/>
            <person name="Ba-Alawi W."/>
            <person name="Anthony Kamau A."/>
            <person name="Kamanda Ngugi D."/>
            <person name="Goker M."/>
            <person name="Klenk H.P."/>
            <person name="Bajic V."/>
            <person name="Stingl U."/>
        </authorList>
    </citation>
    <scope>NUCLEOTIDE SEQUENCE [LARGE SCALE GENOMIC DNA]</scope>
    <source>
        <strain evidence="5">SCGC-AAA382A20</strain>
    </source>
</reference>
<dbReference type="EMBL" id="LHYE01000003">
    <property type="protein sequence ID" value="KXB07652.1"/>
    <property type="molecule type" value="Genomic_DNA"/>
</dbReference>
<keyword evidence="3" id="KW-0804">Transcription</keyword>
<dbReference type="PANTHER" id="PTHR43413:SF7">
    <property type="entry name" value="HTH-TYPE TRANSCRIPTIONAL REGULATOR PTR2"/>
    <property type="match status" value="1"/>
</dbReference>
<dbReference type="InterPro" id="IPR000485">
    <property type="entry name" value="AsnC-type_HTH_dom"/>
</dbReference>
<dbReference type="Pfam" id="PF13412">
    <property type="entry name" value="HTH_24"/>
    <property type="match status" value="1"/>
</dbReference>
<dbReference type="InterPro" id="IPR050684">
    <property type="entry name" value="HTH-Siroheme_Decarb"/>
</dbReference>
<sequence length="157" mass="17919">MSELDNTDRKILSLISSHENLSYSDLATKVGISRNTAYRRVKNLKDIGVIKEGFVNNTSVDVSEFEKIGISSLLIAMNFDIENLDKASTFLKERKEVKLLLEAYGEFDIIVLLFVEKGKEREIVADLREDLREENISLIDFKVYSTTLEKLDLTLPL</sequence>
<evidence type="ECO:0000313" key="6">
    <source>
        <dbReference type="Proteomes" id="UP000070263"/>
    </source>
</evidence>
<proteinExistence type="predicted"/>
<dbReference type="SUPFAM" id="SSF46785">
    <property type="entry name" value="Winged helix' DNA-binding domain"/>
    <property type="match status" value="1"/>
</dbReference>
<dbReference type="SMART" id="SM00344">
    <property type="entry name" value="HTH_ASNC"/>
    <property type="match status" value="1"/>
</dbReference>
<protein>
    <recommendedName>
        <fullName evidence="4">HTH asnC-type domain-containing protein</fullName>
    </recommendedName>
</protein>
<dbReference type="PROSITE" id="PS00519">
    <property type="entry name" value="HTH_ASNC_1"/>
    <property type="match status" value="1"/>
</dbReference>
<dbReference type="PROSITE" id="PS50956">
    <property type="entry name" value="HTH_ASNC_2"/>
    <property type="match status" value="1"/>
</dbReference>
<dbReference type="PANTHER" id="PTHR43413">
    <property type="entry name" value="TRANSCRIPTIONAL REGULATOR, ASNC FAMILY"/>
    <property type="match status" value="1"/>
</dbReference>
<dbReference type="CDD" id="cd00090">
    <property type="entry name" value="HTH_ARSR"/>
    <property type="match status" value="1"/>
</dbReference>
<keyword evidence="2" id="KW-0238">DNA-binding</keyword>
<dbReference type="InterPro" id="IPR019888">
    <property type="entry name" value="Tscrpt_reg_AsnC-like"/>
</dbReference>